<dbReference type="InterPro" id="IPR017927">
    <property type="entry name" value="FAD-bd_FR_type"/>
</dbReference>
<dbReference type="AlphaFoldDB" id="A0ABD0XTG7"/>
<comment type="caution">
    <text evidence="16">The sequence shown here is derived from an EMBL/GenBank/DDBJ whole genome shotgun (WGS) entry which is preliminary data.</text>
</comment>
<evidence type="ECO:0000256" key="3">
    <source>
        <dbReference type="ARBA" id="ARBA00022516"/>
    </source>
</evidence>
<feature type="binding site" evidence="12">
    <location>
        <position position="143"/>
    </location>
    <ligand>
        <name>FAD</name>
        <dbReference type="ChEBI" id="CHEBI:57692"/>
    </ligand>
</feature>
<dbReference type="PROSITE" id="PS51384">
    <property type="entry name" value="FAD_FR"/>
    <property type="match status" value="1"/>
</dbReference>
<evidence type="ECO:0000313" key="17">
    <source>
        <dbReference type="Proteomes" id="UP001558652"/>
    </source>
</evidence>
<dbReference type="Gene3D" id="3.40.50.80">
    <property type="entry name" value="Nucleotide-binding domain of ferredoxin-NADP reductase (FNR) module"/>
    <property type="match status" value="1"/>
</dbReference>
<evidence type="ECO:0000256" key="12">
    <source>
        <dbReference type="PIRSR" id="PIRSR601834-1"/>
    </source>
</evidence>
<comment type="similarity">
    <text evidence="2 13">Belongs to the flavoprotein pyridine nucleotide cytochrome reductase family.</text>
</comment>
<dbReference type="InterPro" id="IPR039261">
    <property type="entry name" value="FNR_nucleotide-bd"/>
</dbReference>
<name>A0ABD0XTG7_9HEMI</name>
<feature type="binding site" evidence="12">
    <location>
        <position position="200"/>
    </location>
    <ligand>
        <name>FAD</name>
        <dbReference type="ChEBI" id="CHEBI:57692"/>
    </ligand>
</feature>
<dbReference type="GO" id="GO:0090524">
    <property type="term" value="F:cytochrome-b5 reductase activity, acting on NADH"/>
    <property type="evidence" value="ECO:0007669"/>
    <property type="project" value="UniProtKB-EC"/>
</dbReference>
<keyword evidence="9 13" id="KW-0520">NAD</keyword>
<evidence type="ECO:0000256" key="6">
    <source>
        <dbReference type="ARBA" id="ARBA00022955"/>
    </source>
</evidence>
<feature type="binding site" evidence="12">
    <location>
        <position position="107"/>
    </location>
    <ligand>
        <name>FAD</name>
        <dbReference type="ChEBI" id="CHEBI:57692"/>
    </ligand>
</feature>
<reference evidence="16 17" key="1">
    <citation type="submission" date="2024-07" db="EMBL/GenBank/DDBJ databases">
        <title>Chromosome-level genome assembly of the water stick insect Ranatra chinensis (Heteroptera: Nepidae).</title>
        <authorList>
            <person name="Liu X."/>
        </authorList>
    </citation>
    <scope>NUCLEOTIDE SEQUENCE [LARGE SCALE GENOMIC DNA]</scope>
    <source>
        <strain evidence="16">Cailab_2021Rc</strain>
        <tissue evidence="16">Muscle</tissue>
    </source>
</reference>
<dbReference type="EMBL" id="JBFDAA010000022">
    <property type="protein sequence ID" value="KAL1110476.1"/>
    <property type="molecule type" value="Genomic_DNA"/>
</dbReference>
<keyword evidence="10" id="KW-1207">Sterol metabolism</keyword>
<keyword evidence="8" id="KW-0756">Sterol biosynthesis</keyword>
<dbReference type="InterPro" id="IPR001433">
    <property type="entry name" value="OxRdtase_FAD/NAD-bd"/>
</dbReference>
<feature type="binding site" evidence="12">
    <location>
        <position position="126"/>
    </location>
    <ligand>
        <name>FAD</name>
        <dbReference type="ChEBI" id="CHEBI:57692"/>
    </ligand>
</feature>
<evidence type="ECO:0000256" key="8">
    <source>
        <dbReference type="ARBA" id="ARBA00023011"/>
    </source>
</evidence>
<feature type="binding site" evidence="12">
    <location>
        <position position="124"/>
    </location>
    <ligand>
        <name>FAD</name>
        <dbReference type="ChEBI" id="CHEBI:57692"/>
    </ligand>
</feature>
<dbReference type="SUPFAM" id="SSF63380">
    <property type="entry name" value="Riboflavin synthase domain-like"/>
    <property type="match status" value="1"/>
</dbReference>
<dbReference type="SUPFAM" id="SSF52343">
    <property type="entry name" value="Ferredoxin reductase-like, C-terminal NADP-linked domain"/>
    <property type="match status" value="1"/>
</dbReference>
<dbReference type="PRINTS" id="PR00371">
    <property type="entry name" value="FPNCR"/>
</dbReference>
<dbReference type="FunFam" id="3.40.50.80:FF:000005">
    <property type="entry name" value="NADH-cytochrome b5 reductase"/>
    <property type="match status" value="1"/>
</dbReference>
<dbReference type="InterPro" id="IPR008333">
    <property type="entry name" value="Cbr1-like_FAD-bd_dom"/>
</dbReference>
<comment type="cofactor">
    <cofactor evidence="1 12 13">
        <name>FAD</name>
        <dbReference type="ChEBI" id="CHEBI:57692"/>
    </cofactor>
</comment>
<evidence type="ECO:0000256" key="4">
    <source>
        <dbReference type="ARBA" id="ARBA00022630"/>
    </source>
</evidence>
<dbReference type="Proteomes" id="UP001558652">
    <property type="component" value="Unassembled WGS sequence"/>
</dbReference>
<keyword evidence="14" id="KW-1133">Transmembrane helix</keyword>
<evidence type="ECO:0000256" key="9">
    <source>
        <dbReference type="ARBA" id="ARBA00023027"/>
    </source>
</evidence>
<evidence type="ECO:0000256" key="5">
    <source>
        <dbReference type="ARBA" id="ARBA00022827"/>
    </source>
</evidence>
<dbReference type="PRINTS" id="PR00406">
    <property type="entry name" value="CYTB5RDTASE"/>
</dbReference>
<keyword evidence="6" id="KW-0752">Steroid biosynthesis</keyword>
<sequence length="316" mass="35669">MIYLYEVQFFLSNYLFHYQTIPVLVGIGVVVCTAFVATYIYKKKKSHKRTLVDPTEKVSLKLVKKENISHDTRKFRFALPSENHILGLPVGQHIFVTAIIDGETVIRPYTPVTSDDDIGFMDLVIKVYKKNVHPKFPAGGKMSQHLDDLNIGDSVDIRGPSGRLKYLGQGSFSLKLLRKDPANIVNVKKVAMIAGGTGITPMLQLIRHITNDPSDNTEMTLLFANQTEKDILLRDELEALAAKFPQQFKLWFTVDVPSDDWKYSVGFVCEEMIKDHLFPPAQDTLVLMCGPPPMVNMACIPNLDKLGYDSKLRFAY</sequence>
<keyword evidence="3" id="KW-0444">Lipid biosynthesis</keyword>
<feature type="domain" description="FAD-binding FR-type" evidence="15">
    <location>
        <begin position="55"/>
        <end position="167"/>
    </location>
</feature>
<protein>
    <recommendedName>
        <fullName evidence="13">NADH-cytochrome b5 reductase</fullName>
        <ecNumber evidence="13">1.6.2.2</ecNumber>
    </recommendedName>
</protein>
<keyword evidence="14" id="KW-0472">Membrane</keyword>
<proteinExistence type="inferred from homology"/>
<feature type="binding site" evidence="12">
    <location>
        <position position="108"/>
    </location>
    <ligand>
        <name>FAD</name>
        <dbReference type="ChEBI" id="CHEBI:57692"/>
    </ligand>
</feature>
<keyword evidence="6" id="KW-0443">Lipid metabolism</keyword>
<keyword evidence="14" id="KW-0812">Transmembrane</keyword>
<keyword evidence="5 12" id="KW-0274">FAD</keyword>
<dbReference type="PANTHER" id="PTHR19370">
    <property type="entry name" value="NADH-CYTOCHROME B5 REDUCTASE"/>
    <property type="match status" value="1"/>
</dbReference>
<accession>A0ABD0XTG7</accession>
<dbReference type="CDD" id="cd06183">
    <property type="entry name" value="cyt_b5_reduct_like"/>
    <property type="match status" value="1"/>
</dbReference>
<comment type="catalytic activity">
    <reaction evidence="13">
        <text>2 Fe(III)-[cytochrome b5] + NADH = 2 Fe(II)-[cytochrome b5] + NAD(+) + H(+)</text>
        <dbReference type="Rhea" id="RHEA:46680"/>
        <dbReference type="Rhea" id="RHEA-COMP:10438"/>
        <dbReference type="Rhea" id="RHEA-COMP:10439"/>
        <dbReference type="ChEBI" id="CHEBI:15378"/>
        <dbReference type="ChEBI" id="CHEBI:29033"/>
        <dbReference type="ChEBI" id="CHEBI:29034"/>
        <dbReference type="ChEBI" id="CHEBI:57540"/>
        <dbReference type="ChEBI" id="CHEBI:57945"/>
        <dbReference type="EC" id="1.6.2.2"/>
    </reaction>
</comment>
<keyword evidence="4 12" id="KW-0285">Flavoprotein</keyword>
<feature type="binding site" evidence="12">
    <location>
        <position position="109"/>
    </location>
    <ligand>
        <name>FAD</name>
        <dbReference type="ChEBI" id="CHEBI:57692"/>
    </ligand>
</feature>
<evidence type="ECO:0000256" key="10">
    <source>
        <dbReference type="ARBA" id="ARBA00023166"/>
    </source>
</evidence>
<evidence type="ECO:0000256" key="13">
    <source>
        <dbReference type="RuleBase" id="RU361226"/>
    </source>
</evidence>
<dbReference type="EC" id="1.6.2.2" evidence="13"/>
<feature type="binding site" evidence="12">
    <location>
        <position position="142"/>
    </location>
    <ligand>
        <name>FAD</name>
        <dbReference type="ChEBI" id="CHEBI:57692"/>
    </ligand>
</feature>
<dbReference type="InterPro" id="IPR001709">
    <property type="entry name" value="Flavoprot_Pyr_Nucl_cyt_Rdtase"/>
</dbReference>
<dbReference type="FunFam" id="2.40.30.10:FF:000021">
    <property type="entry name" value="NADH-cytochrome b5 reductase"/>
    <property type="match status" value="1"/>
</dbReference>
<dbReference type="Pfam" id="PF00970">
    <property type="entry name" value="FAD_binding_6"/>
    <property type="match status" value="1"/>
</dbReference>
<evidence type="ECO:0000256" key="14">
    <source>
        <dbReference type="SAM" id="Phobius"/>
    </source>
</evidence>
<dbReference type="Pfam" id="PF00175">
    <property type="entry name" value="NAD_binding_1"/>
    <property type="match status" value="1"/>
</dbReference>
<dbReference type="PANTHER" id="PTHR19370:SF185">
    <property type="entry name" value="NADH-CYTOCHROME B5 REDUCTASE"/>
    <property type="match status" value="1"/>
</dbReference>
<organism evidence="16 17">
    <name type="scientific">Ranatra chinensis</name>
    <dbReference type="NCBI Taxonomy" id="642074"/>
    <lineage>
        <taxon>Eukaryota</taxon>
        <taxon>Metazoa</taxon>
        <taxon>Ecdysozoa</taxon>
        <taxon>Arthropoda</taxon>
        <taxon>Hexapoda</taxon>
        <taxon>Insecta</taxon>
        <taxon>Pterygota</taxon>
        <taxon>Neoptera</taxon>
        <taxon>Paraneoptera</taxon>
        <taxon>Hemiptera</taxon>
        <taxon>Heteroptera</taxon>
        <taxon>Panheteroptera</taxon>
        <taxon>Nepomorpha</taxon>
        <taxon>Nepidae</taxon>
        <taxon>Ranatrinae</taxon>
        <taxon>Ranatra</taxon>
    </lineage>
</organism>
<keyword evidence="7 13" id="KW-0560">Oxidoreductase</keyword>
<gene>
    <name evidence="16" type="ORF">AAG570_008004</name>
</gene>
<dbReference type="Gene3D" id="2.40.30.10">
    <property type="entry name" value="Translation factors"/>
    <property type="match status" value="1"/>
</dbReference>
<dbReference type="InterPro" id="IPR001834">
    <property type="entry name" value="CBR-like"/>
</dbReference>
<feature type="transmembrane region" description="Helical" evidence="14">
    <location>
        <begin position="20"/>
        <end position="41"/>
    </location>
</feature>
<keyword evidence="17" id="KW-1185">Reference proteome</keyword>
<evidence type="ECO:0000313" key="16">
    <source>
        <dbReference type="EMBL" id="KAL1110476.1"/>
    </source>
</evidence>
<evidence type="ECO:0000259" key="15">
    <source>
        <dbReference type="PROSITE" id="PS51384"/>
    </source>
</evidence>
<evidence type="ECO:0000256" key="1">
    <source>
        <dbReference type="ARBA" id="ARBA00001974"/>
    </source>
</evidence>
<feature type="binding site" evidence="12">
    <location>
        <position position="141"/>
    </location>
    <ligand>
        <name>FAD</name>
        <dbReference type="ChEBI" id="CHEBI:57692"/>
    </ligand>
</feature>
<evidence type="ECO:0000256" key="11">
    <source>
        <dbReference type="ARBA" id="ARBA00023221"/>
    </source>
</evidence>
<dbReference type="InterPro" id="IPR017938">
    <property type="entry name" value="Riboflavin_synthase-like_b-brl"/>
</dbReference>
<keyword evidence="11" id="KW-0753">Steroid metabolism</keyword>
<evidence type="ECO:0000256" key="2">
    <source>
        <dbReference type="ARBA" id="ARBA00006105"/>
    </source>
</evidence>
<evidence type="ECO:0000256" key="7">
    <source>
        <dbReference type="ARBA" id="ARBA00023002"/>
    </source>
</evidence>
<dbReference type="GO" id="GO:0016126">
    <property type="term" value="P:sterol biosynthetic process"/>
    <property type="evidence" value="ECO:0007669"/>
    <property type="project" value="UniProtKB-KW"/>
</dbReference>